<gene>
    <name evidence="2" type="ORF">H4R18_001918</name>
</gene>
<keyword evidence="3" id="KW-1185">Reference proteome</keyword>
<feature type="non-terminal residue" evidence="2">
    <location>
        <position position="199"/>
    </location>
</feature>
<proteinExistence type="predicted"/>
<evidence type="ECO:0000256" key="1">
    <source>
        <dbReference type="SAM" id="MobiDB-lite"/>
    </source>
</evidence>
<dbReference type="AlphaFoldDB" id="A0A9W8HGJ6"/>
<dbReference type="EMBL" id="JANBUL010000056">
    <property type="protein sequence ID" value="KAJ2783017.1"/>
    <property type="molecule type" value="Genomic_DNA"/>
</dbReference>
<evidence type="ECO:0000313" key="3">
    <source>
        <dbReference type="Proteomes" id="UP001140217"/>
    </source>
</evidence>
<reference evidence="2" key="1">
    <citation type="submission" date="2022-07" db="EMBL/GenBank/DDBJ databases">
        <title>Phylogenomic reconstructions and comparative analyses of Kickxellomycotina fungi.</title>
        <authorList>
            <person name="Reynolds N.K."/>
            <person name="Stajich J.E."/>
            <person name="Barry K."/>
            <person name="Grigoriev I.V."/>
            <person name="Crous P."/>
            <person name="Smith M.E."/>
        </authorList>
    </citation>
    <scope>NUCLEOTIDE SEQUENCE</scope>
    <source>
        <strain evidence="2">NBRC 105414</strain>
    </source>
</reference>
<feature type="non-terminal residue" evidence="2">
    <location>
        <position position="1"/>
    </location>
</feature>
<sequence length="199" mass="21016">VNRAQPAHPRGHGKVPAQPGPGLGLLRPQDAVDAREPVRGQGHAGGVRGRQLCPVLGRDAGHPQARGVCLGGQRPRQHQRPLPGQPDADRAHVHRVQGQARHGKVLPPAGHPGKVRRRGAPAAAAARAAPPAGRLCRVLAHRPGPRGRGPARAKVALPGGRVPPQPHLRVWVVVGRRQVGLPVLQADDEERILHGQRGL</sequence>
<accession>A0A9W8HGJ6</accession>
<evidence type="ECO:0000313" key="2">
    <source>
        <dbReference type="EMBL" id="KAJ2783017.1"/>
    </source>
</evidence>
<feature type="region of interest" description="Disordered" evidence="1">
    <location>
        <begin position="1"/>
        <end position="89"/>
    </location>
</feature>
<dbReference type="Proteomes" id="UP001140217">
    <property type="component" value="Unassembled WGS sequence"/>
</dbReference>
<organism evidence="2 3">
    <name type="scientific">Coemansia javaensis</name>
    <dbReference type="NCBI Taxonomy" id="2761396"/>
    <lineage>
        <taxon>Eukaryota</taxon>
        <taxon>Fungi</taxon>
        <taxon>Fungi incertae sedis</taxon>
        <taxon>Zoopagomycota</taxon>
        <taxon>Kickxellomycotina</taxon>
        <taxon>Kickxellomycetes</taxon>
        <taxon>Kickxellales</taxon>
        <taxon>Kickxellaceae</taxon>
        <taxon>Coemansia</taxon>
    </lineage>
</organism>
<name>A0A9W8HGJ6_9FUNG</name>
<protein>
    <submittedName>
        <fullName evidence="2">Uncharacterized protein</fullName>
    </submittedName>
</protein>
<comment type="caution">
    <text evidence="2">The sequence shown here is derived from an EMBL/GenBank/DDBJ whole genome shotgun (WGS) entry which is preliminary data.</text>
</comment>